<feature type="non-terminal residue" evidence="3">
    <location>
        <position position="1"/>
    </location>
</feature>
<comment type="caution">
    <text evidence="3">The sequence shown here is derived from an EMBL/GenBank/DDBJ whole genome shotgun (WGS) entry which is preliminary data.</text>
</comment>
<evidence type="ECO:0000256" key="2">
    <source>
        <dbReference type="SAM" id="Phobius"/>
    </source>
</evidence>
<feature type="non-terminal residue" evidence="3">
    <location>
        <position position="327"/>
    </location>
</feature>
<keyword evidence="2" id="KW-0472">Membrane</keyword>
<accession>A0AAV2GYH9</accession>
<evidence type="ECO:0000256" key="1">
    <source>
        <dbReference type="SAM" id="MobiDB-lite"/>
    </source>
</evidence>
<evidence type="ECO:0000313" key="3">
    <source>
        <dbReference type="EMBL" id="CAL1526066.1"/>
    </source>
</evidence>
<feature type="compositionally biased region" description="Polar residues" evidence="1">
    <location>
        <begin position="205"/>
        <end position="215"/>
    </location>
</feature>
<feature type="compositionally biased region" description="Low complexity" evidence="1">
    <location>
        <begin position="176"/>
        <end position="190"/>
    </location>
</feature>
<feature type="compositionally biased region" description="Low complexity" evidence="1">
    <location>
        <begin position="94"/>
        <end position="107"/>
    </location>
</feature>
<dbReference type="EMBL" id="CAXITT010000002">
    <property type="protein sequence ID" value="CAL1526066.1"/>
    <property type="molecule type" value="Genomic_DNA"/>
</dbReference>
<protein>
    <submittedName>
        <fullName evidence="3">Uncharacterized protein</fullName>
    </submittedName>
</protein>
<name>A0AAV2GYH9_LYMST</name>
<dbReference type="Proteomes" id="UP001497497">
    <property type="component" value="Unassembled WGS sequence"/>
</dbReference>
<feature type="region of interest" description="Disordered" evidence="1">
    <location>
        <begin position="291"/>
        <end position="327"/>
    </location>
</feature>
<organism evidence="3 4">
    <name type="scientific">Lymnaea stagnalis</name>
    <name type="common">Great pond snail</name>
    <name type="synonym">Helix stagnalis</name>
    <dbReference type="NCBI Taxonomy" id="6523"/>
    <lineage>
        <taxon>Eukaryota</taxon>
        <taxon>Metazoa</taxon>
        <taxon>Spiralia</taxon>
        <taxon>Lophotrochozoa</taxon>
        <taxon>Mollusca</taxon>
        <taxon>Gastropoda</taxon>
        <taxon>Heterobranchia</taxon>
        <taxon>Euthyneura</taxon>
        <taxon>Panpulmonata</taxon>
        <taxon>Hygrophila</taxon>
        <taxon>Lymnaeoidea</taxon>
        <taxon>Lymnaeidae</taxon>
        <taxon>Lymnaea</taxon>
    </lineage>
</organism>
<sequence>KQGRNKILQHNLWHCSPRLLVDCCWHVFVKSVSTSLVIHHGPIPMTTMRRLTNPLKRVGLTPATLITILLTVLQVAGLSTPRFPLETSDVVSDVTSVDTVTERGTTTTDHERSPDSLQTSSTATTPNDQGSMHETPSPMVSSRSVVADSAAIDAPASLTATQVTASVAFQTEPTISWTTSSTNTETSLPTQPEVTTEAHQEDTTLHSNQSSTVQFPDTTLQSNQTSAESFPDTTVHSNQTSTVHFPDTTVQSNQTSTVTFPNTTVHFNQTTTVPFLNTTVHFDQTSTVPFPDTTVHSNQTSTVPFPDTTVHSNQTSTVPFPDTTVHS</sequence>
<feature type="region of interest" description="Disordered" evidence="1">
    <location>
        <begin position="176"/>
        <end position="215"/>
    </location>
</feature>
<feature type="compositionally biased region" description="Polar residues" evidence="1">
    <location>
        <begin position="115"/>
        <end position="134"/>
    </location>
</feature>
<feature type="region of interest" description="Disordered" evidence="1">
    <location>
        <begin position="94"/>
        <end position="144"/>
    </location>
</feature>
<keyword evidence="2" id="KW-1133">Transmembrane helix</keyword>
<reference evidence="3 4" key="1">
    <citation type="submission" date="2024-04" db="EMBL/GenBank/DDBJ databases">
        <authorList>
            <consortium name="Genoscope - CEA"/>
            <person name="William W."/>
        </authorList>
    </citation>
    <scope>NUCLEOTIDE SEQUENCE [LARGE SCALE GENOMIC DNA]</scope>
</reference>
<keyword evidence="4" id="KW-1185">Reference proteome</keyword>
<evidence type="ECO:0000313" key="4">
    <source>
        <dbReference type="Proteomes" id="UP001497497"/>
    </source>
</evidence>
<gene>
    <name evidence="3" type="ORF">GSLYS_00000243001</name>
</gene>
<proteinExistence type="predicted"/>
<feature type="transmembrane region" description="Helical" evidence="2">
    <location>
        <begin position="58"/>
        <end position="78"/>
    </location>
</feature>
<keyword evidence="2" id="KW-0812">Transmembrane</keyword>
<dbReference type="AlphaFoldDB" id="A0AAV2GYH9"/>